<accession>A0A0E9XAM8</accession>
<name>A0A0E9XAM8_ANGAN</name>
<evidence type="ECO:0000256" key="1">
    <source>
        <dbReference type="SAM" id="MobiDB-lite"/>
    </source>
</evidence>
<dbReference type="AlphaFoldDB" id="A0A0E9XAM8"/>
<reference evidence="2" key="1">
    <citation type="submission" date="2014-11" db="EMBL/GenBank/DDBJ databases">
        <authorList>
            <person name="Amaro Gonzalez C."/>
        </authorList>
    </citation>
    <scope>NUCLEOTIDE SEQUENCE</scope>
</reference>
<reference evidence="2" key="2">
    <citation type="journal article" date="2015" name="Fish Shellfish Immunol.">
        <title>Early steps in the European eel (Anguilla anguilla)-Vibrio vulnificus interaction in the gills: Role of the RtxA13 toxin.</title>
        <authorList>
            <person name="Callol A."/>
            <person name="Pajuelo D."/>
            <person name="Ebbesson L."/>
            <person name="Teles M."/>
            <person name="MacKenzie S."/>
            <person name="Amaro C."/>
        </authorList>
    </citation>
    <scope>NUCLEOTIDE SEQUENCE</scope>
</reference>
<organism evidence="2">
    <name type="scientific">Anguilla anguilla</name>
    <name type="common">European freshwater eel</name>
    <name type="synonym">Muraena anguilla</name>
    <dbReference type="NCBI Taxonomy" id="7936"/>
    <lineage>
        <taxon>Eukaryota</taxon>
        <taxon>Metazoa</taxon>
        <taxon>Chordata</taxon>
        <taxon>Craniata</taxon>
        <taxon>Vertebrata</taxon>
        <taxon>Euteleostomi</taxon>
        <taxon>Actinopterygii</taxon>
        <taxon>Neopterygii</taxon>
        <taxon>Teleostei</taxon>
        <taxon>Anguilliformes</taxon>
        <taxon>Anguillidae</taxon>
        <taxon>Anguilla</taxon>
    </lineage>
</organism>
<protein>
    <submittedName>
        <fullName evidence="2">Uncharacterized protein</fullName>
    </submittedName>
</protein>
<dbReference type="EMBL" id="GBXM01009697">
    <property type="protein sequence ID" value="JAH98880.1"/>
    <property type="molecule type" value="Transcribed_RNA"/>
</dbReference>
<feature type="region of interest" description="Disordered" evidence="1">
    <location>
        <begin position="1"/>
        <end position="31"/>
    </location>
</feature>
<evidence type="ECO:0000313" key="2">
    <source>
        <dbReference type="EMBL" id="JAH98880.1"/>
    </source>
</evidence>
<proteinExistence type="predicted"/>
<sequence>MFPDKMLEKRNIHRELGKEMERGMREEEEKTTKTACFLSPLFLSLPFYNLSHSLTRQPSL</sequence>